<evidence type="ECO:0000313" key="1">
    <source>
        <dbReference type="Proteomes" id="UP000887580"/>
    </source>
</evidence>
<reference evidence="2" key="1">
    <citation type="submission" date="2022-11" db="UniProtKB">
        <authorList>
            <consortium name="WormBaseParasite"/>
        </authorList>
    </citation>
    <scope>IDENTIFICATION</scope>
</reference>
<name>A0AC35G4P2_9BILA</name>
<organism evidence="1 2">
    <name type="scientific">Panagrolaimus sp. PS1159</name>
    <dbReference type="NCBI Taxonomy" id="55785"/>
    <lineage>
        <taxon>Eukaryota</taxon>
        <taxon>Metazoa</taxon>
        <taxon>Ecdysozoa</taxon>
        <taxon>Nematoda</taxon>
        <taxon>Chromadorea</taxon>
        <taxon>Rhabditida</taxon>
        <taxon>Tylenchina</taxon>
        <taxon>Panagrolaimomorpha</taxon>
        <taxon>Panagrolaimoidea</taxon>
        <taxon>Panagrolaimidae</taxon>
        <taxon>Panagrolaimus</taxon>
    </lineage>
</organism>
<accession>A0AC35G4P2</accession>
<proteinExistence type="predicted"/>
<sequence>MGKEKNINDENYENNGFMSEEINVENDKFKADKGGDKNVDEVSNVDELKLSTTIMEKDKIATEKTTLKSNNFAESGPEKFDEVSLEDKTSNNKRIMFDIDEDENIRESFKKKLADDGDDDNGVKESYQPGKMEKILNIMLCRKDLVNQKLAERPVKFWDLFKYGNRLDTILVMFGLLLAAMCGICQPIFAIISGQLANTLLLMEIEDPEFLEQGIQACILFVIIGAFLVVIAFIQFCCFNIACTRITRRIRNAYLFSILRQNPAWFEKNHSGALNTKLNDNIDRIYDGIGDKLGLLTRNMVQYIFGIIVALYINWQMTLPLLIFSPIITFAMAYSSRKITEASRNEMKIYGSAGCIAEEAITAYRTVAAFNAQETEVARYKAELDKGVKSGIRKAVFSGGLSGVLLSLVMIFMGTAILYGTFLHTIGIVKTPGDLFVVMISIMSGAYHLGNAAPHLMVLLTARVAAATVYKTISRVPKIDPYSTEGKKLYDLQGRISFKNVSFRYPSRPETKVLKDFSFECNAGEIVALVGHSGSGKSTIVGILNRLYEFENGNVEIDGVNIREMNVKWLRTIIGTVQQEPIIFNDTVENNIKQGCEALTEKEMIEACKMANAHDFIQALPEGYNTRIGEGGVQLSGGQKQRIAIARTLIRNPKILLLDEATSALDTHSEAMVQTALNNAAKNRTTIVIAHRLSTIRDANRIIVMHKGRFVEMGTHYELLERKGVYAKLVAAQELHMGNDNEKEDDDDGEVDELLLSPDQPNAALTLQSKTIRESIRESFMRDFLPSEHLGDAETEAYDIEIEKIGAKKASFFQIFLDARELWPILIIAFAICCFNSLSMPLNAFIYGQAFRMFENGQKDNVGDAFMFFLFFVGLGIVSAIAAFFTTYLFGQIGEKLTRTMRVRVFRSIIYQDGSYFDNPAHTPGKLITRLATDAPNVKAAMDTRFARIVQGILALLTSVTISVIMDWKFGLACSSFFVVLLVIQFSFARIAHAHALKFAQGDEAGRIAIEAIENVRTIQLLTSEISVHKNFMECSMKRQKAEIRKAPVEALNFATTHGMQQFTVAFCYMIGFIFVLNGWTDKIKLFQVVQTIFMGSIAIMMSMEYFPELVKSRLAASLMYSIINRQPRTGSITAGEKISIEGDVNFENVYFAYPTRPKHAVMKGISLQARPGQTIALVGPSGSGKSTVIALLERLYDPSVGAIKIDGKDLKHLCLHDIRNHISLVEQQPRLFSGTIKENIAYGLDISKVSDDEIIEAAKLANAASFISTLPLGYDTPLGEKGAQLSGGQKQRIAIARAIIRKPKILLLDEATSALDSASEKAVQEALDVARLGRTCITIAHRLSSIQNSDHILFVENGKVRERGTHSELIQQQGKYYNLTQQQYLGS</sequence>
<dbReference type="Proteomes" id="UP000887580">
    <property type="component" value="Unplaced"/>
</dbReference>
<protein>
    <submittedName>
        <fullName evidence="2">Uncharacterized protein</fullName>
    </submittedName>
</protein>
<dbReference type="WBParaSite" id="PS1159_v2.g23582.t1">
    <property type="protein sequence ID" value="PS1159_v2.g23582.t1"/>
    <property type="gene ID" value="PS1159_v2.g23582"/>
</dbReference>
<evidence type="ECO:0000313" key="2">
    <source>
        <dbReference type="WBParaSite" id="PS1159_v2.g23582.t1"/>
    </source>
</evidence>